<evidence type="ECO:0000313" key="2">
    <source>
        <dbReference type="EMBL" id="KRL67448.1"/>
    </source>
</evidence>
<dbReference type="Gene3D" id="3.20.20.210">
    <property type="match status" value="1"/>
</dbReference>
<proteinExistence type="predicted"/>
<dbReference type="Pfam" id="PF01717">
    <property type="entry name" value="Meth_synt_2"/>
    <property type="match status" value="1"/>
</dbReference>
<dbReference type="eggNOG" id="COG0620">
    <property type="taxonomic scope" value="Bacteria"/>
</dbReference>
<dbReference type="PANTHER" id="PTHR43844:SF2">
    <property type="entry name" value="SYNTHASE, VITAMIN-B12 INDEPENDENT, PUTATIVE (AFU_ORTHOLOGUE AFUA_3G12060)-RELATED"/>
    <property type="match status" value="1"/>
</dbReference>
<feature type="domain" description="Cobalamin-independent methionine synthase MetE C-terminal/archaeal" evidence="1">
    <location>
        <begin position="51"/>
        <end position="152"/>
    </location>
</feature>
<gene>
    <name evidence="2" type="ORF">FC27_GL001764</name>
</gene>
<reference evidence="2 3" key="1">
    <citation type="journal article" date="2015" name="Genome Announc.">
        <title>Expanding the biotechnology potential of lactobacilli through comparative genomics of 213 strains and associated genera.</title>
        <authorList>
            <person name="Sun Z."/>
            <person name="Harris H.M."/>
            <person name="McCann A."/>
            <person name="Guo C."/>
            <person name="Argimon S."/>
            <person name="Zhang W."/>
            <person name="Yang X."/>
            <person name="Jeffery I.B."/>
            <person name="Cooney J.C."/>
            <person name="Kagawa T.F."/>
            <person name="Liu W."/>
            <person name="Song Y."/>
            <person name="Salvetti E."/>
            <person name="Wrobel A."/>
            <person name="Rasinkangas P."/>
            <person name="Parkhill J."/>
            <person name="Rea M.C."/>
            <person name="O'Sullivan O."/>
            <person name="Ritari J."/>
            <person name="Douillard F.P."/>
            <person name="Paul Ross R."/>
            <person name="Yang R."/>
            <person name="Briner A.E."/>
            <person name="Felis G.E."/>
            <person name="de Vos W.M."/>
            <person name="Barrangou R."/>
            <person name="Klaenhammer T.R."/>
            <person name="Caufield P.W."/>
            <person name="Cui Y."/>
            <person name="Zhang H."/>
            <person name="O'Toole P.W."/>
        </authorList>
    </citation>
    <scope>NUCLEOTIDE SEQUENCE [LARGE SCALE GENOMIC DNA]</scope>
    <source>
        <strain evidence="2 3">DSM 14857</strain>
    </source>
</reference>
<dbReference type="PATRIC" id="fig|1423815.3.peg.1807"/>
<evidence type="ECO:0000259" key="1">
    <source>
        <dbReference type="Pfam" id="PF01717"/>
    </source>
</evidence>
<name>A0A0R1SN07_9LACO</name>
<comment type="caution">
    <text evidence="2">The sequence shown here is derived from an EMBL/GenBank/DDBJ whole genome shotgun (WGS) entry which is preliminary data.</text>
</comment>
<dbReference type="Proteomes" id="UP000051647">
    <property type="component" value="Unassembled WGS sequence"/>
</dbReference>
<dbReference type="InterPro" id="IPR038071">
    <property type="entry name" value="UROD/MetE-like_sf"/>
</dbReference>
<dbReference type="InterPro" id="IPR002629">
    <property type="entry name" value="Met_Synth_C/arc"/>
</dbReference>
<dbReference type="SUPFAM" id="SSF51726">
    <property type="entry name" value="UROD/MetE-like"/>
    <property type="match status" value="1"/>
</dbReference>
<sequence>MNFAHSLIRPLFEVIKGSGSLGSIHVCRGNWTKDEKTLLSGSYDKLGRFFDSIDVDMLTLEFSTPRAGDIDSLFENNDLKDKITLGLGVINPRSDTVEDVDTVVKSAEKAMEYLPPERIWLNPDCGFATFSSRSMNTYDVIRQKMDVMSKAAKILREKHC</sequence>
<protein>
    <recommendedName>
        <fullName evidence="1">Cobalamin-independent methionine synthase MetE C-terminal/archaeal domain-containing protein</fullName>
    </recommendedName>
</protein>
<dbReference type="GO" id="GO:0008270">
    <property type="term" value="F:zinc ion binding"/>
    <property type="evidence" value="ECO:0007669"/>
    <property type="project" value="InterPro"/>
</dbReference>
<accession>A0A0R1SN07</accession>
<dbReference type="GO" id="GO:0003871">
    <property type="term" value="F:5-methyltetrahydropteroyltriglutamate-homocysteine S-methyltransferase activity"/>
    <property type="evidence" value="ECO:0007669"/>
    <property type="project" value="InterPro"/>
</dbReference>
<dbReference type="PANTHER" id="PTHR43844">
    <property type="entry name" value="METHIONINE SYNTHASE"/>
    <property type="match status" value="1"/>
</dbReference>
<dbReference type="EMBL" id="AZFA01000005">
    <property type="protein sequence ID" value="KRL67448.1"/>
    <property type="molecule type" value="Genomic_DNA"/>
</dbReference>
<dbReference type="AlphaFoldDB" id="A0A0R1SN07"/>
<dbReference type="STRING" id="1423815.FC27_GL001764"/>
<keyword evidence="3" id="KW-1185">Reference proteome</keyword>
<dbReference type="GO" id="GO:0009086">
    <property type="term" value="P:methionine biosynthetic process"/>
    <property type="evidence" value="ECO:0007669"/>
    <property type="project" value="InterPro"/>
</dbReference>
<evidence type="ECO:0000313" key="3">
    <source>
        <dbReference type="Proteomes" id="UP000051647"/>
    </source>
</evidence>
<organism evidence="2 3">
    <name type="scientific">Companilactobacillus versmoldensis DSM 14857 = KCTC 3814</name>
    <dbReference type="NCBI Taxonomy" id="1423815"/>
    <lineage>
        <taxon>Bacteria</taxon>
        <taxon>Bacillati</taxon>
        <taxon>Bacillota</taxon>
        <taxon>Bacilli</taxon>
        <taxon>Lactobacillales</taxon>
        <taxon>Lactobacillaceae</taxon>
        <taxon>Companilactobacillus</taxon>
    </lineage>
</organism>